<dbReference type="GO" id="GO:0005634">
    <property type="term" value="C:nucleus"/>
    <property type="evidence" value="ECO:0000318"/>
    <property type="project" value="GO_Central"/>
</dbReference>
<dbReference type="OrthoDB" id="1939583at2759"/>
<feature type="region of interest" description="Disordered" evidence="1">
    <location>
        <begin position="1"/>
        <end position="23"/>
    </location>
</feature>
<dbReference type="InterPro" id="IPR036236">
    <property type="entry name" value="Znf_C2H2_sf"/>
</dbReference>
<dbReference type="PANTHER" id="PTHR46353">
    <property type="entry name" value="ZINC FINGER PROTEIN 5"/>
    <property type="match status" value="1"/>
</dbReference>
<name>A0A2I4EI78_JUGRE</name>
<dbReference type="PROSITE" id="PS00028">
    <property type="entry name" value="ZINC_FINGER_C2H2_1"/>
    <property type="match status" value="1"/>
</dbReference>
<evidence type="ECO:0000313" key="3">
    <source>
        <dbReference type="RefSeq" id="XP_018819094.1"/>
    </source>
</evidence>
<dbReference type="GO" id="GO:0000976">
    <property type="term" value="F:transcription cis-regulatory region binding"/>
    <property type="evidence" value="ECO:0000318"/>
    <property type="project" value="GO_Central"/>
</dbReference>
<dbReference type="FunCoup" id="A0A2I4EI78">
    <property type="interactions" value="1"/>
</dbReference>
<dbReference type="RefSeq" id="XP_018819094.1">
    <property type="nucleotide sequence ID" value="XM_018963549.2"/>
</dbReference>
<protein>
    <submittedName>
        <fullName evidence="3">Zinc finger protein 5-like</fullName>
    </submittedName>
</protein>
<dbReference type="KEGG" id="jre:108989804"/>
<dbReference type="AlphaFoldDB" id="A0A2I4EI78"/>
<feature type="region of interest" description="Disordered" evidence="1">
    <location>
        <begin position="46"/>
        <end position="88"/>
    </location>
</feature>
<dbReference type="GO" id="GO:0010090">
    <property type="term" value="P:trichome morphogenesis"/>
    <property type="evidence" value="ECO:0007669"/>
    <property type="project" value="InterPro"/>
</dbReference>
<organism evidence="2 3">
    <name type="scientific">Juglans regia</name>
    <name type="common">English walnut</name>
    <dbReference type="NCBI Taxonomy" id="51240"/>
    <lineage>
        <taxon>Eukaryota</taxon>
        <taxon>Viridiplantae</taxon>
        <taxon>Streptophyta</taxon>
        <taxon>Embryophyta</taxon>
        <taxon>Tracheophyta</taxon>
        <taxon>Spermatophyta</taxon>
        <taxon>Magnoliopsida</taxon>
        <taxon>eudicotyledons</taxon>
        <taxon>Gunneridae</taxon>
        <taxon>Pentapetalae</taxon>
        <taxon>rosids</taxon>
        <taxon>fabids</taxon>
        <taxon>Fagales</taxon>
        <taxon>Juglandaceae</taxon>
        <taxon>Juglans</taxon>
    </lineage>
</organism>
<reference evidence="3" key="1">
    <citation type="submission" date="2025-08" db="UniProtKB">
        <authorList>
            <consortium name="RefSeq"/>
        </authorList>
    </citation>
    <scope>IDENTIFICATION</scope>
    <source>
        <tissue evidence="3">Leaves</tissue>
    </source>
</reference>
<sequence>MTKGESNPSSPIWDVENGHSASSCADEKKLKLFGFDLKPYYNKIKNESNLKGHADGDYESANSSSTSASSGRDQKPASKESLAAGGPADDNKRFECQYCFKEFANSQALGGHQNAHKKERMKKKRLQLQARKASSINCYLQPLKNNLLHGFPSNGPMPLLYSSTPPSCSTTSDHQFKLYDHESQICFNPFDDHQDTLHLRTGSRLSKWYAVPAAHISFQQDSRTFSLTHSTDRSGENRHAVVFKPSSPLPSSQQSFKSLDLQLGLGIQSNIRS</sequence>
<dbReference type="PANTHER" id="PTHR46353:SF5">
    <property type="entry name" value="ZINC FINGER PROTEIN 5"/>
    <property type="match status" value="1"/>
</dbReference>
<feature type="compositionally biased region" description="Low complexity" evidence="1">
    <location>
        <begin position="60"/>
        <end position="70"/>
    </location>
</feature>
<evidence type="ECO:0000256" key="1">
    <source>
        <dbReference type="SAM" id="MobiDB-lite"/>
    </source>
</evidence>
<evidence type="ECO:0000313" key="2">
    <source>
        <dbReference type="Proteomes" id="UP000235220"/>
    </source>
</evidence>
<feature type="compositionally biased region" description="Basic and acidic residues" evidence="1">
    <location>
        <begin position="46"/>
        <end position="56"/>
    </location>
</feature>
<dbReference type="Gramene" id="Jr16_10560_p1">
    <property type="protein sequence ID" value="cds.Jr16_10560_p1"/>
    <property type="gene ID" value="Jr16_10560"/>
</dbReference>
<dbReference type="SUPFAM" id="SSF57667">
    <property type="entry name" value="beta-beta-alpha zinc fingers"/>
    <property type="match status" value="1"/>
</dbReference>
<gene>
    <name evidence="3" type="primary">LOC108989804</name>
</gene>
<dbReference type="STRING" id="51240.A0A2I4EI78"/>
<dbReference type="GO" id="GO:0009736">
    <property type="term" value="P:cytokinin-activated signaling pathway"/>
    <property type="evidence" value="ECO:0000318"/>
    <property type="project" value="GO_Central"/>
</dbReference>
<dbReference type="InterPro" id="IPR044299">
    <property type="entry name" value="GIS3/ZFP5/ZFP6"/>
</dbReference>
<dbReference type="GeneID" id="108989804"/>
<proteinExistence type="predicted"/>
<keyword evidence="2" id="KW-1185">Reference proteome</keyword>
<dbReference type="Proteomes" id="UP000235220">
    <property type="component" value="Chromosome 16"/>
</dbReference>
<dbReference type="GO" id="GO:0003700">
    <property type="term" value="F:DNA-binding transcription factor activity"/>
    <property type="evidence" value="ECO:0000318"/>
    <property type="project" value="GO_Central"/>
</dbReference>
<dbReference type="Gene3D" id="3.30.160.60">
    <property type="entry name" value="Classic Zinc Finger"/>
    <property type="match status" value="1"/>
</dbReference>
<dbReference type="GO" id="GO:0010026">
    <property type="term" value="P:trichome differentiation"/>
    <property type="evidence" value="ECO:0000318"/>
    <property type="project" value="GO_Central"/>
</dbReference>
<dbReference type="PROSITE" id="PS50157">
    <property type="entry name" value="ZINC_FINGER_C2H2_2"/>
    <property type="match status" value="1"/>
</dbReference>
<feature type="compositionally biased region" description="Polar residues" evidence="1">
    <location>
        <begin position="1"/>
        <end position="10"/>
    </location>
</feature>
<dbReference type="GO" id="GO:0009740">
    <property type="term" value="P:gibberellic acid mediated signaling pathway"/>
    <property type="evidence" value="ECO:0000318"/>
    <property type="project" value="GO_Central"/>
</dbReference>
<dbReference type="InterPro" id="IPR013087">
    <property type="entry name" value="Znf_C2H2_type"/>
</dbReference>
<accession>A0A2I4EI78</accession>